<dbReference type="EMBL" id="OY288114">
    <property type="protein sequence ID" value="CAJ0849541.1"/>
    <property type="molecule type" value="Genomic_DNA"/>
</dbReference>
<accession>A0AA48RBJ5</accession>
<organism evidence="1">
    <name type="scientific">freshwater sediment metagenome</name>
    <dbReference type="NCBI Taxonomy" id="556182"/>
    <lineage>
        <taxon>unclassified sequences</taxon>
        <taxon>metagenomes</taxon>
        <taxon>ecological metagenomes</taxon>
    </lineage>
</organism>
<sequence>MKSRKLLPLLVCVMAMAIGAPASALTSHQFGSSGKTYASAGIQCALNPVNGMAPMAQAGLYNPVSTSTATVSLNGAPVATVTFLSPDANIWLANGSNTVVVAPTGSTADSYTFYAPLTYAGQPNMCIPNTSGNRILGDLEYAASSKSYATVTPGCALNPATGRAQAYVNLFDNGRFLLNVSANNVPLTQLNGSTRRSVPVFLSAGMNVISAANGSLSIDYYVRSGGTGSCTLP</sequence>
<protein>
    <submittedName>
        <fullName evidence="1">Uncharacterized protein</fullName>
    </submittedName>
</protein>
<dbReference type="AlphaFoldDB" id="A0AA48RBJ5"/>
<gene>
    <name evidence="1" type="ORF">AMST5_00140</name>
</gene>
<proteinExistence type="predicted"/>
<name>A0AA48RBJ5_9ZZZZ</name>
<reference evidence="1" key="1">
    <citation type="submission" date="2023-07" db="EMBL/GenBank/DDBJ databases">
        <authorList>
            <person name="Pelsma A.J. K."/>
        </authorList>
    </citation>
    <scope>NUCLEOTIDE SEQUENCE</scope>
</reference>
<evidence type="ECO:0000313" key="1">
    <source>
        <dbReference type="EMBL" id="CAJ0849541.1"/>
    </source>
</evidence>